<sequence>MKLDSAEPESELQEGSDKDPIVRAAVEKLRLGESDTGMNDHDIRASLTIINGYSSALESSFQELRDLYNETLEQKDGFTDEARSARLMTLEADCRFCLSRMCGSVAKLKERLQSEGVWQVSSQN</sequence>
<accession>A0A2Z2NH35</accession>
<protein>
    <submittedName>
        <fullName evidence="2">Uncharacterized protein</fullName>
    </submittedName>
</protein>
<dbReference type="AlphaFoldDB" id="A0A2Z2NH35"/>
<evidence type="ECO:0000256" key="1">
    <source>
        <dbReference type="SAM" id="MobiDB-lite"/>
    </source>
</evidence>
<gene>
    <name evidence="2" type="ORF">IMCC3135_01370</name>
</gene>
<evidence type="ECO:0000313" key="2">
    <source>
        <dbReference type="EMBL" id="ASJ70393.1"/>
    </source>
</evidence>
<dbReference type="KEGG" id="gai:IMCC3135_01370"/>
<evidence type="ECO:0000313" key="3">
    <source>
        <dbReference type="Proteomes" id="UP000250079"/>
    </source>
</evidence>
<feature type="region of interest" description="Disordered" evidence="1">
    <location>
        <begin position="1"/>
        <end position="20"/>
    </location>
</feature>
<dbReference type="EMBL" id="CP018632">
    <property type="protein sequence ID" value="ASJ70393.1"/>
    <property type="molecule type" value="Genomic_DNA"/>
</dbReference>
<organism evidence="2 3">
    <name type="scientific">Granulosicoccus antarcticus IMCC3135</name>
    <dbReference type="NCBI Taxonomy" id="1192854"/>
    <lineage>
        <taxon>Bacteria</taxon>
        <taxon>Pseudomonadati</taxon>
        <taxon>Pseudomonadota</taxon>
        <taxon>Gammaproteobacteria</taxon>
        <taxon>Chromatiales</taxon>
        <taxon>Granulosicoccaceae</taxon>
        <taxon>Granulosicoccus</taxon>
    </lineage>
</organism>
<keyword evidence="3" id="KW-1185">Reference proteome</keyword>
<reference evidence="2 3" key="1">
    <citation type="submission" date="2016-12" db="EMBL/GenBank/DDBJ databases">
        <authorList>
            <person name="Song W.-J."/>
            <person name="Kurnit D.M."/>
        </authorList>
    </citation>
    <scope>NUCLEOTIDE SEQUENCE [LARGE SCALE GENOMIC DNA]</scope>
    <source>
        <strain evidence="2 3">IMCC3135</strain>
    </source>
</reference>
<dbReference type="RefSeq" id="WP_088915941.1">
    <property type="nucleotide sequence ID" value="NZ_CP018632.1"/>
</dbReference>
<name>A0A2Z2NH35_9GAMM</name>
<proteinExistence type="predicted"/>
<feature type="compositionally biased region" description="Acidic residues" evidence="1">
    <location>
        <begin position="1"/>
        <end position="14"/>
    </location>
</feature>
<dbReference type="Proteomes" id="UP000250079">
    <property type="component" value="Chromosome"/>
</dbReference>